<sequence length="49" mass="5791">MLKVATKEQQQLYYILTSIQEKESKGESFDDIMENLKSELPKIMEKKLI</sequence>
<comment type="caution">
    <text evidence="1">The sequence shown here is derived from an EMBL/GenBank/DDBJ whole genome shotgun (WGS) entry which is preliminary data.</text>
</comment>
<protein>
    <submittedName>
        <fullName evidence="1">Uncharacterized protein</fullName>
    </submittedName>
</protein>
<dbReference type="RefSeq" id="WP_170132869.1">
    <property type="nucleotide sequence ID" value="NZ_QPJJ01000001.1"/>
</dbReference>
<evidence type="ECO:0000313" key="1">
    <source>
        <dbReference type="EMBL" id="RCW77391.1"/>
    </source>
</evidence>
<dbReference type="EMBL" id="QPJJ01000001">
    <property type="protein sequence ID" value="RCW77391.1"/>
    <property type="molecule type" value="Genomic_DNA"/>
</dbReference>
<organism evidence="1 2">
    <name type="scientific">Saliterribacillus persicus</name>
    <dbReference type="NCBI Taxonomy" id="930114"/>
    <lineage>
        <taxon>Bacteria</taxon>
        <taxon>Bacillati</taxon>
        <taxon>Bacillota</taxon>
        <taxon>Bacilli</taxon>
        <taxon>Bacillales</taxon>
        <taxon>Bacillaceae</taxon>
        <taxon>Saliterribacillus</taxon>
    </lineage>
</organism>
<dbReference type="AlphaFoldDB" id="A0A368YAV1"/>
<name>A0A368YAV1_9BACI</name>
<keyword evidence="2" id="KW-1185">Reference proteome</keyword>
<reference evidence="1 2" key="1">
    <citation type="submission" date="2018-07" db="EMBL/GenBank/DDBJ databases">
        <title>Genomic Encyclopedia of Type Strains, Phase IV (KMG-IV): sequencing the most valuable type-strain genomes for metagenomic binning, comparative biology and taxonomic classification.</title>
        <authorList>
            <person name="Goeker M."/>
        </authorList>
    </citation>
    <scope>NUCLEOTIDE SEQUENCE [LARGE SCALE GENOMIC DNA]</scope>
    <source>
        <strain evidence="1 2">DSM 27696</strain>
    </source>
</reference>
<gene>
    <name evidence="1" type="ORF">DFR57_101264</name>
</gene>
<evidence type="ECO:0000313" key="2">
    <source>
        <dbReference type="Proteomes" id="UP000252585"/>
    </source>
</evidence>
<proteinExistence type="predicted"/>
<dbReference type="Proteomes" id="UP000252585">
    <property type="component" value="Unassembled WGS sequence"/>
</dbReference>
<accession>A0A368YAV1</accession>